<dbReference type="SUPFAM" id="SSF53146">
    <property type="entry name" value="Nitrogenase accessory factor-like"/>
    <property type="match status" value="1"/>
</dbReference>
<dbReference type="OrthoDB" id="280278at2"/>
<dbReference type="HOGENOM" id="CLU_104194_3_1_0"/>
<dbReference type="CDD" id="cd00562">
    <property type="entry name" value="NifX_NifB"/>
    <property type="match status" value="1"/>
</dbReference>
<organism evidence="3 4">
    <name type="scientific">Oscillochloris trichoides DG-6</name>
    <dbReference type="NCBI Taxonomy" id="765420"/>
    <lineage>
        <taxon>Bacteria</taxon>
        <taxon>Bacillati</taxon>
        <taxon>Chloroflexota</taxon>
        <taxon>Chloroflexia</taxon>
        <taxon>Chloroflexales</taxon>
        <taxon>Chloroflexineae</taxon>
        <taxon>Oscillochloridaceae</taxon>
        <taxon>Oscillochloris</taxon>
    </lineage>
</organism>
<dbReference type="eggNOG" id="COG1433">
    <property type="taxonomic scope" value="Bacteria"/>
</dbReference>
<dbReference type="InterPro" id="IPR003731">
    <property type="entry name" value="Di-Nase_FeMo-co_biosynth"/>
</dbReference>
<comment type="caution">
    <text evidence="3">The sequence shown here is derived from an EMBL/GenBank/DDBJ whole genome shotgun (WGS) entry which is preliminary data.</text>
</comment>
<evidence type="ECO:0000256" key="1">
    <source>
        <dbReference type="SAM" id="MobiDB-lite"/>
    </source>
</evidence>
<gene>
    <name evidence="3" type="ORF">OSCT_0573</name>
</gene>
<reference evidence="3 4" key="1">
    <citation type="journal article" date="2011" name="J. Bacteriol.">
        <title>Draft genome sequence of the anoxygenic filamentous phototrophic bacterium Oscillochloris trichoides subsp. DG-6.</title>
        <authorList>
            <person name="Kuznetsov B.B."/>
            <person name="Ivanovsky R.N."/>
            <person name="Keppen O.I."/>
            <person name="Sukhacheva M.V."/>
            <person name="Bumazhkin B.K."/>
            <person name="Patutina E.O."/>
            <person name="Beletsky A.V."/>
            <person name="Mardanov A.V."/>
            <person name="Baslerov R.V."/>
            <person name="Panteleeva A.N."/>
            <person name="Kolganova T.V."/>
            <person name="Ravin N.V."/>
            <person name="Skryabin K.G."/>
        </authorList>
    </citation>
    <scope>NUCLEOTIDE SEQUENCE [LARGE SCALE GENOMIC DNA]</scope>
    <source>
        <strain evidence="3 4">DG-6</strain>
    </source>
</reference>
<keyword evidence="4" id="KW-1185">Reference proteome</keyword>
<dbReference type="PANTHER" id="PTHR33937:SF2">
    <property type="entry name" value="DINITROGENASE IRON-MOLYBDENUM COFACTOR BIOSYNTHESIS DOMAIN-CONTAINING PROTEIN"/>
    <property type="match status" value="1"/>
</dbReference>
<dbReference type="Pfam" id="PF02579">
    <property type="entry name" value="Nitro_FeMo-Co"/>
    <property type="match status" value="1"/>
</dbReference>
<evidence type="ECO:0000313" key="3">
    <source>
        <dbReference type="EMBL" id="EFO81557.1"/>
    </source>
</evidence>
<feature type="domain" description="Dinitrogenase iron-molybdenum cofactor biosynthesis" evidence="2">
    <location>
        <begin position="10"/>
        <end position="111"/>
    </location>
</feature>
<dbReference type="STRING" id="765420.OSCT_0573"/>
<proteinExistence type="predicted"/>
<evidence type="ECO:0000313" key="4">
    <source>
        <dbReference type="Proteomes" id="UP000054010"/>
    </source>
</evidence>
<dbReference type="AlphaFoldDB" id="E1IB72"/>
<evidence type="ECO:0000259" key="2">
    <source>
        <dbReference type="Pfam" id="PF02579"/>
    </source>
</evidence>
<dbReference type="Gene3D" id="3.30.420.130">
    <property type="entry name" value="Dinitrogenase iron-molybdenum cofactor biosynthesis domain"/>
    <property type="match status" value="1"/>
</dbReference>
<dbReference type="EMBL" id="ADVR01000010">
    <property type="protein sequence ID" value="EFO81557.1"/>
    <property type="molecule type" value="Genomic_DNA"/>
</dbReference>
<name>E1IB72_9CHLR</name>
<dbReference type="PANTHER" id="PTHR33937">
    <property type="entry name" value="IRON-MOLYBDENUM PROTEIN-RELATED-RELATED"/>
    <property type="match status" value="1"/>
</dbReference>
<dbReference type="Proteomes" id="UP000054010">
    <property type="component" value="Unassembled WGS sequence"/>
</dbReference>
<sequence length="123" mass="13619">MKIALVSDNGTTISRHFGRARHYVVVTVEEGREVAREVRSKEDCHSHGHDHSHDHSHSDPRHDAILDAIRDCQVVIAGGMGAGMDQRLRSAGINAIRTQIPSIEIAIEKYLNGKLSDIVELVH</sequence>
<dbReference type="InterPro" id="IPR051840">
    <property type="entry name" value="NifX/NifY_domain"/>
</dbReference>
<feature type="region of interest" description="Disordered" evidence="1">
    <location>
        <begin position="39"/>
        <end position="59"/>
    </location>
</feature>
<protein>
    <recommendedName>
        <fullName evidence="2">Dinitrogenase iron-molybdenum cofactor biosynthesis domain-containing protein</fullName>
    </recommendedName>
</protein>
<accession>E1IB72</accession>
<dbReference type="InterPro" id="IPR036105">
    <property type="entry name" value="DiNase_FeMo-co_biosyn_sf"/>
</dbReference>